<dbReference type="EMBL" id="LAZR01045260">
    <property type="protein sequence ID" value="KKK99300.1"/>
    <property type="molecule type" value="Genomic_DNA"/>
</dbReference>
<name>A0A0F9ALY6_9ZZZZ</name>
<dbReference type="AlphaFoldDB" id="A0A0F9ALY6"/>
<sequence length="299" mass="35258">GSNFTEVYNTLLHFSDKFVKGKELIDLALEWVRAQKIRLEYKKYLIRAQYPNNNLSLAVDDCIFRFFLEYDNYIRQLLKKNIREHNLSALYEIFFSPYESKNLNINDILERHINNVPTHFHGIEKIDTNIIILRSGLSIIIVKDYENVLFARKEEEIKKKLKFKKTATYKPELETRFNGLLLERMIKTYCISKKKIADKEIENAVAQFLSSYFKFGTLYNFDDFKDLLIQNMTEDIFSALTEKLKQKKSLDNIGNLILNSIVAFRKVNKRGKLDGLAWKKDLTPFLKTFAVKFISNLFS</sequence>
<protein>
    <submittedName>
        <fullName evidence="1">Uncharacterized protein</fullName>
    </submittedName>
</protein>
<gene>
    <name evidence="1" type="ORF">LCGC14_2634120</name>
</gene>
<proteinExistence type="predicted"/>
<reference evidence="1" key="1">
    <citation type="journal article" date="2015" name="Nature">
        <title>Complex archaea that bridge the gap between prokaryotes and eukaryotes.</title>
        <authorList>
            <person name="Spang A."/>
            <person name="Saw J.H."/>
            <person name="Jorgensen S.L."/>
            <person name="Zaremba-Niedzwiedzka K."/>
            <person name="Martijn J."/>
            <person name="Lind A.E."/>
            <person name="van Eijk R."/>
            <person name="Schleper C."/>
            <person name="Guy L."/>
            <person name="Ettema T.J."/>
        </authorList>
    </citation>
    <scope>NUCLEOTIDE SEQUENCE</scope>
</reference>
<evidence type="ECO:0000313" key="1">
    <source>
        <dbReference type="EMBL" id="KKK99300.1"/>
    </source>
</evidence>
<feature type="non-terminal residue" evidence="1">
    <location>
        <position position="1"/>
    </location>
</feature>
<organism evidence="1">
    <name type="scientific">marine sediment metagenome</name>
    <dbReference type="NCBI Taxonomy" id="412755"/>
    <lineage>
        <taxon>unclassified sequences</taxon>
        <taxon>metagenomes</taxon>
        <taxon>ecological metagenomes</taxon>
    </lineage>
</organism>
<accession>A0A0F9ALY6</accession>
<comment type="caution">
    <text evidence="1">The sequence shown here is derived from an EMBL/GenBank/DDBJ whole genome shotgun (WGS) entry which is preliminary data.</text>
</comment>